<dbReference type="AlphaFoldDB" id="A0A166WA81"/>
<protein>
    <recommendedName>
        <fullName evidence="3">AB hydrolase-1 domain-containing protein</fullName>
    </recommendedName>
</protein>
<comment type="similarity">
    <text evidence="1">Belongs to the peptidase S33 family. ABHD4/ABHD5 subfamily.</text>
</comment>
<sequence>MHLLFLIPLALTQLGASSPTAASYLPCHDFVFTVPTHALNDSGVIQTATIYSISATYCPPTAIVAHRATTVQLLLHGAVSNKHYWSALGPVGSSLQYHPYNYSYVDFARSEGYSTIAIDRLGAGNSSHPDPALVRTEIEAQITNTIIQQLRHSPFPFSPSKRIILVGHSFGSLVINAVLNEYPRAADAAIMTSYAHVFAQANSSVGEQVFAPARDVFPQRFGHLDPGYLTQSNESDYRGVFLGVDGSFTPPMPQILFDHQDVQADGEQASIYAELGGGFETTIASLYKGPVALMTGQQDMPFCAGDCGVGNTSLLVLSQPFFPAASNYSGFLIPDTGHLMQYHYSARSAFATLHIWLTGNGF</sequence>
<dbReference type="STRING" id="436010.A0A166WA81"/>
<reference evidence="4 5" key="1">
    <citation type="journal article" date="2016" name="Mol. Biol. Evol.">
        <title>Comparative Genomics of Early-Diverging Mushroom-Forming Fungi Provides Insights into the Origins of Lignocellulose Decay Capabilities.</title>
        <authorList>
            <person name="Nagy L.G."/>
            <person name="Riley R."/>
            <person name="Tritt A."/>
            <person name="Adam C."/>
            <person name="Daum C."/>
            <person name="Floudas D."/>
            <person name="Sun H."/>
            <person name="Yadav J.S."/>
            <person name="Pangilinan J."/>
            <person name="Larsson K.H."/>
            <person name="Matsuura K."/>
            <person name="Barry K."/>
            <person name="Labutti K."/>
            <person name="Kuo R."/>
            <person name="Ohm R.A."/>
            <person name="Bhattacharya S.S."/>
            <person name="Shirouzu T."/>
            <person name="Yoshinaga Y."/>
            <person name="Martin F.M."/>
            <person name="Grigoriev I.V."/>
            <person name="Hibbett D.S."/>
        </authorList>
    </citation>
    <scope>NUCLEOTIDE SEQUENCE [LARGE SCALE GENOMIC DNA]</scope>
    <source>
        <strain evidence="4 5">CBS 109695</strain>
    </source>
</reference>
<dbReference type="OrthoDB" id="1743579at2759"/>
<dbReference type="InterPro" id="IPR000073">
    <property type="entry name" value="AB_hydrolase_1"/>
</dbReference>
<dbReference type="Pfam" id="PF12697">
    <property type="entry name" value="Abhydrolase_6"/>
    <property type="match status" value="1"/>
</dbReference>
<proteinExistence type="inferred from homology"/>
<dbReference type="InterPro" id="IPR029058">
    <property type="entry name" value="AB_hydrolase_fold"/>
</dbReference>
<feature type="domain" description="AB hydrolase-1" evidence="3">
    <location>
        <begin position="73"/>
        <end position="343"/>
    </location>
</feature>
<keyword evidence="2" id="KW-0732">Signal</keyword>
<evidence type="ECO:0000313" key="5">
    <source>
        <dbReference type="Proteomes" id="UP000076532"/>
    </source>
</evidence>
<evidence type="ECO:0000256" key="1">
    <source>
        <dbReference type="ARBA" id="ARBA00038097"/>
    </source>
</evidence>
<name>A0A166WA81_9AGAM</name>
<dbReference type="Gene3D" id="3.40.50.1820">
    <property type="entry name" value="alpha/beta hydrolase"/>
    <property type="match status" value="1"/>
</dbReference>
<keyword evidence="5" id="KW-1185">Reference proteome</keyword>
<accession>A0A166WA81</accession>
<dbReference type="SUPFAM" id="SSF53474">
    <property type="entry name" value="alpha/beta-Hydrolases"/>
    <property type="match status" value="1"/>
</dbReference>
<evidence type="ECO:0000259" key="3">
    <source>
        <dbReference type="Pfam" id="PF12697"/>
    </source>
</evidence>
<gene>
    <name evidence="4" type="ORF">FIBSPDRAFT_847456</name>
</gene>
<dbReference type="EMBL" id="KV417482">
    <property type="protein sequence ID" value="KZP33550.1"/>
    <property type="molecule type" value="Genomic_DNA"/>
</dbReference>
<organism evidence="4 5">
    <name type="scientific">Athelia psychrophila</name>
    <dbReference type="NCBI Taxonomy" id="1759441"/>
    <lineage>
        <taxon>Eukaryota</taxon>
        <taxon>Fungi</taxon>
        <taxon>Dikarya</taxon>
        <taxon>Basidiomycota</taxon>
        <taxon>Agaricomycotina</taxon>
        <taxon>Agaricomycetes</taxon>
        <taxon>Agaricomycetidae</taxon>
        <taxon>Atheliales</taxon>
        <taxon>Atheliaceae</taxon>
        <taxon>Athelia</taxon>
    </lineage>
</organism>
<feature type="signal peptide" evidence="2">
    <location>
        <begin position="1"/>
        <end position="17"/>
    </location>
</feature>
<evidence type="ECO:0000313" key="4">
    <source>
        <dbReference type="EMBL" id="KZP33550.1"/>
    </source>
</evidence>
<dbReference type="Proteomes" id="UP000076532">
    <property type="component" value="Unassembled WGS sequence"/>
</dbReference>
<dbReference type="PANTHER" id="PTHR42886">
    <property type="entry name" value="RE40534P-RELATED"/>
    <property type="match status" value="1"/>
</dbReference>
<evidence type="ECO:0000256" key="2">
    <source>
        <dbReference type="SAM" id="SignalP"/>
    </source>
</evidence>
<feature type="chain" id="PRO_5007881683" description="AB hydrolase-1 domain-containing protein" evidence="2">
    <location>
        <begin position="18"/>
        <end position="362"/>
    </location>
</feature>
<dbReference type="PANTHER" id="PTHR42886:SF29">
    <property type="entry name" value="PUMMELIG, ISOFORM A"/>
    <property type="match status" value="1"/>
</dbReference>